<organism evidence="2 3">
    <name type="scientific">Massilia cellulosiltytica</name>
    <dbReference type="NCBI Taxonomy" id="2683234"/>
    <lineage>
        <taxon>Bacteria</taxon>
        <taxon>Pseudomonadati</taxon>
        <taxon>Pseudomonadota</taxon>
        <taxon>Betaproteobacteria</taxon>
        <taxon>Burkholderiales</taxon>
        <taxon>Oxalobacteraceae</taxon>
        <taxon>Telluria group</taxon>
        <taxon>Massilia</taxon>
    </lineage>
</organism>
<feature type="transmembrane region" description="Helical" evidence="1">
    <location>
        <begin position="72"/>
        <end position="94"/>
    </location>
</feature>
<accession>A0A7X3G7N0</accession>
<feature type="transmembrane region" description="Helical" evidence="1">
    <location>
        <begin position="38"/>
        <end position="60"/>
    </location>
</feature>
<evidence type="ECO:0008006" key="4">
    <source>
        <dbReference type="Google" id="ProtNLM"/>
    </source>
</evidence>
<comment type="caution">
    <text evidence="2">The sequence shown here is derived from an EMBL/GenBank/DDBJ whole genome shotgun (WGS) entry which is preliminary data.</text>
</comment>
<protein>
    <recommendedName>
        <fullName evidence="4">Transmembrane protein</fullName>
    </recommendedName>
</protein>
<reference evidence="2 3" key="1">
    <citation type="submission" date="2019-12" db="EMBL/GenBank/DDBJ databases">
        <authorList>
            <person name="Li C."/>
            <person name="Zhao J."/>
        </authorList>
    </citation>
    <scope>NUCLEOTIDE SEQUENCE [LARGE SCALE GENOMIC DNA]</scope>
    <source>
        <strain evidence="2 3">NEAU-DD11</strain>
    </source>
</reference>
<dbReference type="AlphaFoldDB" id="A0A7X3G7N0"/>
<feature type="transmembrane region" description="Helical" evidence="1">
    <location>
        <begin position="12"/>
        <end position="32"/>
    </location>
</feature>
<gene>
    <name evidence="2" type="ORF">GPY61_31345</name>
</gene>
<dbReference type="RefSeq" id="WP_156403779.1">
    <property type="nucleotide sequence ID" value="NZ_WSES01000015.1"/>
</dbReference>
<dbReference type="EMBL" id="WSES01000015">
    <property type="protein sequence ID" value="MVW64424.1"/>
    <property type="molecule type" value="Genomic_DNA"/>
</dbReference>
<proteinExistence type="predicted"/>
<name>A0A7X3G7N0_9BURK</name>
<keyword evidence="1" id="KW-0472">Membrane</keyword>
<keyword evidence="3" id="KW-1185">Reference proteome</keyword>
<dbReference type="Proteomes" id="UP000443353">
    <property type="component" value="Unassembled WGS sequence"/>
</dbReference>
<sequence length="133" mass="14772">MHEKRVGRAYRSELLTAIVVYVVLLLASIRYGRPLDDGALRTAALLSPMIGFCLMIRAIARHVARIDEYQRMRLLESLALAFGITGAVTFSYGFLETAGFPKLSMFSVWMVMGVSWGVASTILSLRARRAVES</sequence>
<feature type="transmembrane region" description="Helical" evidence="1">
    <location>
        <begin position="106"/>
        <end position="125"/>
    </location>
</feature>
<keyword evidence="1" id="KW-0812">Transmembrane</keyword>
<evidence type="ECO:0000313" key="2">
    <source>
        <dbReference type="EMBL" id="MVW64424.1"/>
    </source>
</evidence>
<evidence type="ECO:0000256" key="1">
    <source>
        <dbReference type="SAM" id="Phobius"/>
    </source>
</evidence>
<evidence type="ECO:0000313" key="3">
    <source>
        <dbReference type="Proteomes" id="UP000443353"/>
    </source>
</evidence>
<keyword evidence="1" id="KW-1133">Transmembrane helix</keyword>